<name>A0ABT1MHH3_9BACT</name>
<proteinExistence type="predicted"/>
<dbReference type="Proteomes" id="UP001205603">
    <property type="component" value="Unassembled WGS sequence"/>
</dbReference>
<accession>A0ABT1MHH3</accession>
<organism evidence="1 2">
    <name type="scientific">Coprobacter tertius</name>
    <dbReference type="NCBI Taxonomy" id="2944915"/>
    <lineage>
        <taxon>Bacteria</taxon>
        <taxon>Pseudomonadati</taxon>
        <taxon>Bacteroidota</taxon>
        <taxon>Bacteroidia</taxon>
        <taxon>Bacteroidales</taxon>
        <taxon>Barnesiellaceae</taxon>
        <taxon>Coprobacter</taxon>
    </lineage>
</organism>
<dbReference type="EMBL" id="JANDHW010000007">
    <property type="protein sequence ID" value="MCP9612088.1"/>
    <property type="molecule type" value="Genomic_DNA"/>
</dbReference>
<sequence length="118" mass="14016">MTQTEKYFVELSSNLKDAFAQVFGNPEMFYKTAYLIAKNEHLTSLDKNDQWEQKIEIIHYYQNKLKEFLNNLSLDGENLMADIASDYFEDYAHYRDNIDFGLSNEEFLSVLKEIQHKL</sequence>
<gene>
    <name evidence="1" type="ORF">NMU02_08300</name>
</gene>
<protein>
    <submittedName>
        <fullName evidence="1">Uncharacterized protein</fullName>
    </submittedName>
</protein>
<evidence type="ECO:0000313" key="1">
    <source>
        <dbReference type="EMBL" id="MCP9612088.1"/>
    </source>
</evidence>
<dbReference type="RefSeq" id="WP_255027336.1">
    <property type="nucleotide sequence ID" value="NZ_JANDHW010000007.1"/>
</dbReference>
<comment type="caution">
    <text evidence="1">The sequence shown here is derived from an EMBL/GenBank/DDBJ whole genome shotgun (WGS) entry which is preliminary data.</text>
</comment>
<keyword evidence="2" id="KW-1185">Reference proteome</keyword>
<reference evidence="1 2" key="1">
    <citation type="submission" date="2022-07" db="EMBL/GenBank/DDBJ databases">
        <title>Fecal culturing of patients with breast cancer.</title>
        <authorList>
            <person name="Teng N.M.Y."/>
            <person name="Kiu R."/>
            <person name="Evans R."/>
            <person name="Baker D.J."/>
            <person name="Zenner C."/>
            <person name="Robinson S.D."/>
            <person name="Hall L.J."/>
        </authorList>
    </citation>
    <scope>NUCLEOTIDE SEQUENCE [LARGE SCALE GENOMIC DNA]</scope>
    <source>
        <strain evidence="1 2">LH1063</strain>
    </source>
</reference>
<evidence type="ECO:0000313" key="2">
    <source>
        <dbReference type="Proteomes" id="UP001205603"/>
    </source>
</evidence>